<keyword evidence="3" id="KW-1185">Reference proteome</keyword>
<organism evidence="2 3">
    <name type="scientific">Acidocella aquatica</name>
    <dbReference type="NCBI Taxonomy" id="1922313"/>
    <lineage>
        <taxon>Bacteria</taxon>
        <taxon>Pseudomonadati</taxon>
        <taxon>Pseudomonadota</taxon>
        <taxon>Alphaproteobacteria</taxon>
        <taxon>Acetobacterales</taxon>
        <taxon>Acidocellaceae</taxon>
        <taxon>Acidocella</taxon>
    </lineage>
</organism>
<dbReference type="EMBL" id="BSOS01000079">
    <property type="protein sequence ID" value="GLR68151.1"/>
    <property type="molecule type" value="Genomic_DNA"/>
</dbReference>
<comment type="caution">
    <text evidence="2">The sequence shown here is derived from an EMBL/GenBank/DDBJ whole genome shotgun (WGS) entry which is preliminary data.</text>
</comment>
<keyword evidence="1" id="KW-0472">Membrane</keyword>
<dbReference type="RefSeq" id="WP_284258994.1">
    <property type="nucleotide sequence ID" value="NZ_BSOS01000079.1"/>
</dbReference>
<evidence type="ECO:0000256" key="1">
    <source>
        <dbReference type="SAM" id="Phobius"/>
    </source>
</evidence>
<dbReference type="Proteomes" id="UP001156641">
    <property type="component" value="Unassembled WGS sequence"/>
</dbReference>
<gene>
    <name evidence="2" type="ORF">GCM10010909_28320</name>
</gene>
<sequence length="53" mass="5958">MTSDTTHQHDAQADQEFDAASKKGWEFFTKFLTFNTIAAALVLLLIGALTVWR</sequence>
<protein>
    <recommendedName>
        <fullName evidence="4">Aa3 type cytochrome c oxidase subunit IV</fullName>
    </recommendedName>
</protein>
<feature type="transmembrane region" description="Helical" evidence="1">
    <location>
        <begin position="31"/>
        <end position="52"/>
    </location>
</feature>
<reference evidence="3" key="1">
    <citation type="journal article" date="2019" name="Int. J. Syst. Evol. Microbiol.">
        <title>The Global Catalogue of Microorganisms (GCM) 10K type strain sequencing project: providing services to taxonomists for standard genome sequencing and annotation.</title>
        <authorList>
            <consortium name="The Broad Institute Genomics Platform"/>
            <consortium name="The Broad Institute Genome Sequencing Center for Infectious Disease"/>
            <person name="Wu L."/>
            <person name="Ma J."/>
        </authorList>
    </citation>
    <scope>NUCLEOTIDE SEQUENCE [LARGE SCALE GENOMIC DNA]</scope>
    <source>
        <strain evidence="3">NBRC 112502</strain>
    </source>
</reference>
<evidence type="ECO:0008006" key="4">
    <source>
        <dbReference type="Google" id="ProtNLM"/>
    </source>
</evidence>
<accession>A0ABQ6A6U6</accession>
<keyword evidence="1" id="KW-0812">Transmembrane</keyword>
<name>A0ABQ6A6U6_9PROT</name>
<proteinExistence type="predicted"/>
<evidence type="ECO:0000313" key="2">
    <source>
        <dbReference type="EMBL" id="GLR68151.1"/>
    </source>
</evidence>
<keyword evidence="1" id="KW-1133">Transmembrane helix</keyword>
<evidence type="ECO:0000313" key="3">
    <source>
        <dbReference type="Proteomes" id="UP001156641"/>
    </source>
</evidence>